<dbReference type="InterPro" id="IPR008972">
    <property type="entry name" value="Cupredoxin"/>
</dbReference>
<gene>
    <name evidence="1" type="ORF">E6H00_13930</name>
</gene>
<comment type="caution">
    <text evidence="1">The sequence shown here is derived from an EMBL/GenBank/DDBJ whole genome shotgun (WGS) entry which is preliminary data.</text>
</comment>
<evidence type="ECO:0008006" key="3">
    <source>
        <dbReference type="Google" id="ProtNLM"/>
    </source>
</evidence>
<evidence type="ECO:0000313" key="1">
    <source>
        <dbReference type="EMBL" id="TMI88059.1"/>
    </source>
</evidence>
<dbReference type="Gene3D" id="2.60.40.420">
    <property type="entry name" value="Cupredoxins - blue copper proteins"/>
    <property type="match status" value="1"/>
</dbReference>
<protein>
    <recommendedName>
        <fullName evidence="3">Blue (type 1) copper domain-containing protein</fullName>
    </recommendedName>
</protein>
<organism evidence="1 2">
    <name type="scientific">Candidatus Segetimicrobium genomatis</name>
    <dbReference type="NCBI Taxonomy" id="2569760"/>
    <lineage>
        <taxon>Bacteria</taxon>
        <taxon>Bacillati</taxon>
        <taxon>Candidatus Sysuimicrobiota</taxon>
        <taxon>Candidatus Sysuimicrobiia</taxon>
        <taxon>Candidatus Sysuimicrobiales</taxon>
        <taxon>Candidatus Segetimicrobiaceae</taxon>
        <taxon>Candidatus Segetimicrobium</taxon>
    </lineage>
</organism>
<dbReference type="Proteomes" id="UP000318509">
    <property type="component" value="Unassembled WGS sequence"/>
</dbReference>
<proteinExistence type="predicted"/>
<evidence type="ECO:0000313" key="2">
    <source>
        <dbReference type="Proteomes" id="UP000318509"/>
    </source>
</evidence>
<sequence length="150" mass="15595">MAAQDDKIAILDACDPTDPAWAATGGCALKKGDVTRDEAGALLFSPLSSATIGHPAWRNEPSFLTIEPNKTVRVTNKGGEVHTFTEVAAFGGGRIPGLNQGLTSAPECAAAVDLAPGAGTEVTGLGEGNHLFMCCIHPWMRALIKVKPKD</sequence>
<dbReference type="EMBL" id="VBAK01000146">
    <property type="protein sequence ID" value="TMI88059.1"/>
    <property type="molecule type" value="Genomic_DNA"/>
</dbReference>
<dbReference type="SUPFAM" id="SSF49503">
    <property type="entry name" value="Cupredoxins"/>
    <property type="match status" value="1"/>
</dbReference>
<name>A0A537JWZ3_9BACT</name>
<reference evidence="1 2" key="1">
    <citation type="journal article" date="2019" name="Nat. Microbiol.">
        <title>Mediterranean grassland soil C-N compound turnover is dependent on rainfall and depth, and is mediated by genomically divergent microorganisms.</title>
        <authorList>
            <person name="Diamond S."/>
            <person name="Andeer P.F."/>
            <person name="Li Z."/>
            <person name="Crits-Christoph A."/>
            <person name="Burstein D."/>
            <person name="Anantharaman K."/>
            <person name="Lane K.R."/>
            <person name="Thomas B.C."/>
            <person name="Pan C."/>
            <person name="Northen T.R."/>
            <person name="Banfield J.F."/>
        </authorList>
    </citation>
    <scope>NUCLEOTIDE SEQUENCE [LARGE SCALE GENOMIC DNA]</scope>
    <source>
        <strain evidence="1">NP_3</strain>
    </source>
</reference>
<dbReference type="AlphaFoldDB" id="A0A537JWZ3"/>
<accession>A0A537JWZ3</accession>